<feature type="domain" description="Intermembrane lipid transfer protein VPS13-like C-terminal" evidence="6">
    <location>
        <begin position="3298"/>
        <end position="3366"/>
    </location>
</feature>
<dbReference type="PANTHER" id="PTHR16166:SF143">
    <property type="entry name" value="PROTEIN SORTING-ASSOCIATED PROTEIN, PUTATIVE (DUF1162)-RELATED"/>
    <property type="match status" value="1"/>
</dbReference>
<dbReference type="InterPro" id="IPR026854">
    <property type="entry name" value="VPS13_N"/>
</dbReference>
<protein>
    <recommendedName>
        <fullName evidence="9">Vacuolar protein sorting-associated protein 13A</fullName>
    </recommendedName>
</protein>
<dbReference type="GO" id="GO:0006623">
    <property type="term" value="P:protein targeting to vacuole"/>
    <property type="evidence" value="ECO:0007669"/>
    <property type="project" value="TreeGrafter"/>
</dbReference>
<reference evidence="7" key="1">
    <citation type="submission" date="2023-05" db="EMBL/GenBank/DDBJ databases">
        <title>Nepenthes gracilis genome sequencing.</title>
        <authorList>
            <person name="Fukushima K."/>
        </authorList>
    </citation>
    <scope>NUCLEOTIDE SEQUENCE</scope>
    <source>
        <strain evidence="7">SING2019-196</strain>
    </source>
</reference>
<dbReference type="InterPro" id="IPR009543">
    <property type="entry name" value="VPS13_VAB"/>
</dbReference>
<sequence>MFEGLVRQLLLGYLGRYIKDFQKEQLKITLWNEEVLLENVELMLEAFDYLQLPLALKQGKVGRLSIKIPWKKLGWDPIIILLEDVFICAGQRDDHEWSADAVDRRDLAAKKAKLAAAELTKLSRRVCYNQGGQSFISHIAGKILDNIQVSIRNVHILYNEGQSHLMQTVFGLRFSSLTIMKHSAIWSSSWKARAGQVSKMVEICGLGFYCSTFQKSLDLASVDASGDSRTWLDVRLGADKNDYILAPFDASLLVVKSGKLDHDCPQYSVSAELVKLVFSIDSGQLRHMLAFSDYISTCLLREKYGRYRPWCSPLSRKLEGWQKLWWHYAQESVLQDVRKKLKKTSWRYLGWRLACRRKYVNIYKIKLHFLQQEQPVEENVLQELEKMEGDYEIDDILSFRSIAEKELEDSVLNYPSSYKVMEEIAVGGKSQNDEPSSGRARGLLNWLSQGVLGAGGTDDSSQFSGVVSEEIIKDICEATKFQPMPSVDVDDAAGDVTFLSAVKLSIGQISLSLRSSRLSQEIAQMSLIAVVIECKVWEGSATIIAKVDSADILDSFKHIAILRLQRVENHILESEQSSVDVQVDVSLKHQEADLLVKMMLQPLEINCNLDFILNLMEFYHVVKSFKLHQDRVLTSLNGIRDGKSRLLSKAEHVLSHHRKVTWDVNFLNISLRIPWTVKDAGQYSMVLEAESLCILSTSDTSPFSSDTKDQFFSVGNLVDSLDLGNMLNGLQLKNFYAHFEVSLNNFEIWLLMPHFPQGISVAEKLCASVTLAFCIIPEEMMLKQLEAQIVIPSLHVHFSPSIYNAILRMAENLHHLSSKSDQMLMTLDSCNVMPAGRAMPFCFSVTANLDSVKLEVNLEDDGHRSHVLILSLEEVGTRYIHTGFEDSSVYVSSLKVISYSKGAEHSDQILCLCRLQTTECHVQQKGISGEQSASFDSCFRLHYRSHRSGHLIRHLCVRFNDADFHCHPGVFRLLLGFCDKLAAFHNPDGNKKPSSTMESTCSEVHGFGFQRVGKSNLYENRFSGWGSIPSGHFPFATIYNTGSLRNLEGSIIRPIPEQTSFNLKDENIRMLESESLCAPLLKFSCEASEVPLVGCTSDSNLLLIELISASVKLHFHDSSCIVGTITIPVGKASVTSHEESLDVLCSIEGLTLFSHWWTSDFQKFLWRPSSQNQTSTLNLRMRKGNVCSSITSLELSISIQHVCCIIPAEYLAIIIGYFSLPDWNSNESDHQITQNTNGPTDDTHDDEAIVYKFEVLDSILMSPVESCKKLFLKLESQQLYCSFIQNDPSDNALKDILSECLVSAHKFADKIHALNVFGRDLHLSLLLFKDCCDSGSLMFYEAGHESFNLLQSLNVDVWIRIPSENGSSQMTFPSATCVMVRIASCEFVAEGCCSKSGFDALLDVINQYSLVEGHSKYFLHDVPQFIQLKSSLKDNLVMVDATSTMLTEIKCCANSLSVNLYQSRDSNNQAMVARIDAGFVLSAPLLKERVWGLDIHFSSLELYSLPKSVLLAKCCSDGSVSKVLDIHLSTIKRGEIKLLVLLPSLDIWLHLFDWTMVIDALTFYVQQFSQAVGVDVSNLTSLQVDVPESEANLQDSLHRQNMSTLRESEKLALNDVAITVRSECINLSCHIPIWVSKETFTESINSVTPGKIESHVSNIAAGAKLCKFVTIALHSRSSELFISGTHMKLTSNIEKTTGSMGISEGSVSHSWPFFRLFHLCAEFEVLDCKMASVHVRADIRCETFDIWLSHQLLYFWHDIDFENSKAESIEFIFGGLDLCMQLRKMSLLLTDGRWSCNGPLVELVMRNLFLEASIIENCVQGSVVGDLLINYNNIGKVMWEPFLETWNFQISMTRKHDTTALLNSAIMTDIHLQSTAPLNLNFTEPFIEMVFRTIKIMKDALDVMQMNDVSKTQRLQEYQRFENLCAIKSAPYVIHNMTSLSFVFHVYQGLIAGENFDVSASKHENIVPSGSSVPIYVGETLEEQVFNYRPTNSSDGLNKQLSNGMGHHFMTIQFEGTSEPSEPISMDLVGLTYFEVGFSKYNHQADANTGFRVPVVFDVSVELYSKLIRLYSTVILLNSASLPLELRFDIPFGISPKIVDPIFPGQEFPLPLHLAEAGRIRWRPLGGNYLWSEPHDLSNMLSQENKSGFLRSTACYPSHLSSDPYRCCLSIQYTSLPFSGRPTESLVRHVNGSVKQTAKNCDQLLSLNKLKSRFIHHVTLSTPLLVKNYLPQPVSLTIESGGVRRATLLAEVETSFFHIDSSHDLAMSLHVSGFQPSSITFPRAETFSSMARLNGTVLSLTETICFDAGLSDGLLYVTIEKAMDASSGSRELCISVPFLLYNGTGFSLMISRSDLGMRRNCCTVPSCYDSIEYEHCINQKDGLGLILSGKGSYSKMLRFSNQQYALLKSHVLSKESLHGFSPRQQPLDHHDFHVCKPSSSQSGLTLPDIVDNQPINVKPFMYSPDPSIPASEIMVRVSRCLPECAMENQWDSSWSNSFFLVAPSGSTTAFIPQRSSNSVSVISVTSSLLDSHFSGRTRAISFQPRYVISNACSMDLCYKQKGTNFVFHLGVGQHSHLHWPDITRELLVSVRFSEPGWIWSGSFSPDNLGDKQVKMRNYVSGTLNMIRVEVQNADVVIQDEKKIIGSTTANSGTNFILLSDDDTGFIPYRIDNFSKETLRIYQQKCETLETMVHPYTSCPYAWDEPCYPHQLVVELPGECIVGSYSLDDVKEYTPVHLPSSYEKRQRTLVSSIHAEGAIKVLSIVDTTCHVLRDVKDPNSGVFGVKRKQNEREQQFIEYKDKVSVTISFIGISLINSFPQELLFACAKDIKIDLCQSVEQQQFSFQILSLQIDNQLRSTPYPVIMSFDKDHRGNHVSHIRSKYDGVKGTNDSLMQFASGNSSEPVISFSAAKWRNKDMALISFEHIGLRLADFHLELNQDLLLMLLDFFKVVVSTLHSPDVPHVNSRPDSYLCKAGAVAVSAAYSPVDSETLQGNQYHDFSRIDNLPLKFNTSISYLPKIVPIGAPWQKIYLLARRQNKIYMQSFYLAPIKLTLSFSSNPRMLTNGTSTSRESFIHRGLMALADIEEAEIYLRQLSITNHIASWESIREILIKHYTKQFLHEMYKVFGSAGVIGNPMGFARRVGLGIKDFISVPAQGVLQSPSGLITGMAQGTTSLLSNTLYALSDAATQFSNVAYKGILAFTFDNQDGMEIEKQQIASSSRSKGVISELLEGLTGLLQSPIRGAEKHGLPGVLSGFALGVTRLVARPAASVLEVTGKTAQSIRNRSRLHRMASHRNRVRLPRPLRRELPLRPYSWEEAVGTAMLIEIDDGLRFKDEELILCKSMKDSGKFVVLTERLILIVNCPSLVELGKPEFQGISADPLWIIEVEIGLENVIHADADEGLVHIVSSGSETPLQQNQHKQRRAARGRTKQWNEYEPPASLPLFQSNLELETKEEADYFLQILLSTIEQGKERGWGNVFLLHQSNLSGW</sequence>
<evidence type="ECO:0000259" key="4">
    <source>
        <dbReference type="Pfam" id="PF12624"/>
    </source>
</evidence>
<evidence type="ECO:0000313" key="8">
    <source>
        <dbReference type="Proteomes" id="UP001279734"/>
    </source>
</evidence>
<comment type="similarity">
    <text evidence="1">Belongs to the VPS13 family.</text>
</comment>
<evidence type="ECO:0000256" key="2">
    <source>
        <dbReference type="ARBA" id="ARBA00022448"/>
    </source>
</evidence>
<feature type="domain" description="Vacuolar protein sorting-associated protein 13 VPS13 adaptor binding" evidence="5">
    <location>
        <begin position="2053"/>
        <end position="2353"/>
    </location>
</feature>
<evidence type="ECO:0008006" key="9">
    <source>
        <dbReference type="Google" id="ProtNLM"/>
    </source>
</evidence>
<keyword evidence="2" id="KW-0813">Transport</keyword>
<gene>
    <name evidence="7" type="ORF">Nepgr_001020</name>
</gene>
<dbReference type="Pfam" id="PF25037">
    <property type="entry name" value="VPS13_C"/>
    <property type="match status" value="1"/>
</dbReference>
<dbReference type="GO" id="GO:0006869">
    <property type="term" value="P:lipid transport"/>
    <property type="evidence" value="ECO:0007669"/>
    <property type="project" value="UniProtKB-KW"/>
</dbReference>
<evidence type="ECO:0000259" key="5">
    <source>
        <dbReference type="Pfam" id="PF25036"/>
    </source>
</evidence>
<feature type="domain" description="Vacuolar protein sorting-associated protein 13 VPS13 adaptor binding" evidence="5">
    <location>
        <begin position="2456"/>
        <end position="2706"/>
    </location>
</feature>
<comment type="caution">
    <text evidence="7">The sequence shown here is derived from an EMBL/GenBank/DDBJ whole genome shotgun (WGS) entry which is preliminary data.</text>
</comment>
<evidence type="ECO:0000259" key="6">
    <source>
        <dbReference type="Pfam" id="PF25037"/>
    </source>
</evidence>
<dbReference type="PANTHER" id="PTHR16166">
    <property type="entry name" value="VACUOLAR PROTEIN SORTING-ASSOCIATED PROTEIN VPS13"/>
    <property type="match status" value="1"/>
</dbReference>
<feature type="domain" description="Chorein N-terminal" evidence="4">
    <location>
        <begin position="1"/>
        <end position="687"/>
    </location>
</feature>
<dbReference type="InterPro" id="IPR026847">
    <property type="entry name" value="VPS13"/>
</dbReference>
<dbReference type="EMBL" id="BSYO01000001">
    <property type="protein sequence ID" value="GMG99180.1"/>
    <property type="molecule type" value="Genomic_DNA"/>
</dbReference>
<dbReference type="GO" id="GO:0045053">
    <property type="term" value="P:protein retention in Golgi apparatus"/>
    <property type="evidence" value="ECO:0007669"/>
    <property type="project" value="TreeGrafter"/>
</dbReference>
<proteinExistence type="inferred from homology"/>
<keyword evidence="3" id="KW-0445">Lipid transport</keyword>
<dbReference type="InterPro" id="IPR056748">
    <property type="entry name" value="VPS13-like_C"/>
</dbReference>
<keyword evidence="8" id="KW-1185">Reference proteome</keyword>
<evidence type="ECO:0000256" key="3">
    <source>
        <dbReference type="ARBA" id="ARBA00023055"/>
    </source>
</evidence>
<dbReference type="Pfam" id="PF12624">
    <property type="entry name" value="VPS13_N"/>
    <property type="match status" value="1"/>
</dbReference>
<dbReference type="Proteomes" id="UP001279734">
    <property type="component" value="Unassembled WGS sequence"/>
</dbReference>
<name>A0AAD3RX12_NEPGR</name>
<dbReference type="Pfam" id="PF25036">
    <property type="entry name" value="VPS13_VAB"/>
    <property type="match status" value="2"/>
</dbReference>
<accession>A0AAD3RX12</accession>
<evidence type="ECO:0000313" key="7">
    <source>
        <dbReference type="EMBL" id="GMG99180.1"/>
    </source>
</evidence>
<organism evidence="7 8">
    <name type="scientific">Nepenthes gracilis</name>
    <name type="common">Slender pitcher plant</name>
    <dbReference type="NCBI Taxonomy" id="150966"/>
    <lineage>
        <taxon>Eukaryota</taxon>
        <taxon>Viridiplantae</taxon>
        <taxon>Streptophyta</taxon>
        <taxon>Embryophyta</taxon>
        <taxon>Tracheophyta</taxon>
        <taxon>Spermatophyta</taxon>
        <taxon>Magnoliopsida</taxon>
        <taxon>eudicotyledons</taxon>
        <taxon>Gunneridae</taxon>
        <taxon>Pentapetalae</taxon>
        <taxon>Caryophyllales</taxon>
        <taxon>Nepenthaceae</taxon>
        <taxon>Nepenthes</taxon>
    </lineage>
</organism>
<evidence type="ECO:0000256" key="1">
    <source>
        <dbReference type="ARBA" id="ARBA00006545"/>
    </source>
</evidence>